<organism evidence="1 2">
    <name type="scientific">Ruminiclostridium hungatei</name>
    <name type="common">Clostridium hungatei</name>
    <dbReference type="NCBI Taxonomy" id="48256"/>
    <lineage>
        <taxon>Bacteria</taxon>
        <taxon>Bacillati</taxon>
        <taxon>Bacillota</taxon>
        <taxon>Clostridia</taxon>
        <taxon>Eubacteriales</taxon>
        <taxon>Oscillospiraceae</taxon>
        <taxon>Ruminiclostridium</taxon>
    </lineage>
</organism>
<protein>
    <recommendedName>
        <fullName evidence="3">N-acetyltransferase domain-containing protein</fullName>
    </recommendedName>
</protein>
<dbReference type="Gene3D" id="3.40.630.30">
    <property type="match status" value="1"/>
</dbReference>
<sequence>MIETERLLIRKFEPGDWKDLYEYLSDERVVKYEPYDILQKRVVKMKP</sequence>
<gene>
    <name evidence="1" type="ORF">CLHUN_24840</name>
</gene>
<dbReference type="RefSeq" id="WP_165755740.1">
    <property type="nucleotide sequence ID" value="NZ_MZGX01000016.1"/>
</dbReference>
<name>A0A1V4SJ57_RUMHU</name>
<keyword evidence="2" id="KW-1185">Reference proteome</keyword>
<evidence type="ECO:0000313" key="1">
    <source>
        <dbReference type="EMBL" id="OPX43546.1"/>
    </source>
</evidence>
<reference evidence="1 2" key="1">
    <citation type="submission" date="2017-03" db="EMBL/GenBank/DDBJ databases">
        <title>Genome sequence of Clostridium hungatei DSM 14427.</title>
        <authorList>
            <person name="Poehlein A."/>
            <person name="Daniel R."/>
        </authorList>
    </citation>
    <scope>NUCLEOTIDE SEQUENCE [LARGE SCALE GENOMIC DNA]</scope>
    <source>
        <strain evidence="1 2">DSM 14427</strain>
    </source>
</reference>
<proteinExistence type="predicted"/>
<comment type="caution">
    <text evidence="1">The sequence shown here is derived from an EMBL/GenBank/DDBJ whole genome shotgun (WGS) entry which is preliminary data.</text>
</comment>
<dbReference type="STRING" id="48256.CLHUN_24840"/>
<dbReference type="EMBL" id="MZGX01000016">
    <property type="protein sequence ID" value="OPX43546.1"/>
    <property type="molecule type" value="Genomic_DNA"/>
</dbReference>
<dbReference type="InterPro" id="IPR016181">
    <property type="entry name" value="Acyl_CoA_acyltransferase"/>
</dbReference>
<dbReference type="AlphaFoldDB" id="A0A1V4SJ57"/>
<evidence type="ECO:0008006" key="3">
    <source>
        <dbReference type="Google" id="ProtNLM"/>
    </source>
</evidence>
<accession>A0A1V4SJ57</accession>
<dbReference type="SUPFAM" id="SSF55729">
    <property type="entry name" value="Acyl-CoA N-acyltransferases (Nat)"/>
    <property type="match status" value="1"/>
</dbReference>
<dbReference type="Proteomes" id="UP000191554">
    <property type="component" value="Unassembled WGS sequence"/>
</dbReference>
<evidence type="ECO:0000313" key="2">
    <source>
        <dbReference type="Proteomes" id="UP000191554"/>
    </source>
</evidence>